<dbReference type="SUPFAM" id="SSF56281">
    <property type="entry name" value="Metallo-hydrolase/oxidoreductase"/>
    <property type="match status" value="1"/>
</dbReference>
<dbReference type="Pfam" id="PF12706">
    <property type="entry name" value="Lactamase_B_2"/>
    <property type="match status" value="1"/>
</dbReference>
<keyword evidence="3" id="KW-1185">Reference proteome</keyword>
<sequence>MVAGQTEFIFMGTGTSSCIPNLHCITQVPGDPGYPCKACFAAVTPEGRKNARRNTGAVFRLPRRQGHSADPNDTMTIVIDTGKTFQAAALEWFPKYGLRKIDAVLLTHAHADATNGLDDLRGWTLHKQVQDHVDIYASEATYNEVQRAFPYLVDKKFATGGGAVPEFNWHIVYNNVPFQLENSDVTIRPFNGMCGALLHHGRIFTNKEEIVLPYLCFGFRIMESVVYISDVSYIPDHVWPLLRDANVCVLDCLDVNDHQSHLGIGSAVAYARRIGAKRTYLTGFAHELEHDECVRICEYASGGAQPGDDAPTTVVKSVQRIKEKASTAAPVWMRPAHDGLRVFVSDADVVDETYN</sequence>
<dbReference type="PANTHER" id="PTHR42663:SF6">
    <property type="entry name" value="HYDROLASE C777.06C-RELATED"/>
    <property type="match status" value="1"/>
</dbReference>
<gene>
    <name evidence="2" type="ORF">FISHEDRAFT_34626</name>
</gene>
<dbReference type="OrthoDB" id="341300at2759"/>
<evidence type="ECO:0000259" key="1">
    <source>
        <dbReference type="Pfam" id="PF12706"/>
    </source>
</evidence>
<evidence type="ECO:0000313" key="2">
    <source>
        <dbReference type="EMBL" id="KIY52801.1"/>
    </source>
</evidence>
<feature type="domain" description="Metallo-beta-lactamase" evidence="1">
    <location>
        <begin position="76"/>
        <end position="282"/>
    </location>
</feature>
<dbReference type="AlphaFoldDB" id="A0A0D7ANB5"/>
<dbReference type="Proteomes" id="UP000054144">
    <property type="component" value="Unassembled WGS sequence"/>
</dbReference>
<dbReference type="InterPro" id="IPR036866">
    <property type="entry name" value="RibonucZ/Hydroxyglut_hydro"/>
</dbReference>
<protein>
    <recommendedName>
        <fullName evidence="1">Metallo-beta-lactamase domain-containing protein</fullName>
    </recommendedName>
</protein>
<accession>A0A0D7ANB5</accession>
<reference evidence="2 3" key="1">
    <citation type="journal article" date="2015" name="Fungal Genet. Biol.">
        <title>Evolution of novel wood decay mechanisms in Agaricales revealed by the genome sequences of Fistulina hepatica and Cylindrobasidium torrendii.</title>
        <authorList>
            <person name="Floudas D."/>
            <person name="Held B.W."/>
            <person name="Riley R."/>
            <person name="Nagy L.G."/>
            <person name="Koehler G."/>
            <person name="Ransdell A.S."/>
            <person name="Younus H."/>
            <person name="Chow J."/>
            <person name="Chiniquy J."/>
            <person name="Lipzen A."/>
            <person name="Tritt A."/>
            <person name="Sun H."/>
            <person name="Haridas S."/>
            <person name="LaButti K."/>
            <person name="Ohm R.A."/>
            <person name="Kues U."/>
            <person name="Blanchette R.A."/>
            <person name="Grigoriev I.V."/>
            <person name="Minto R.E."/>
            <person name="Hibbett D.S."/>
        </authorList>
    </citation>
    <scope>NUCLEOTIDE SEQUENCE [LARGE SCALE GENOMIC DNA]</scope>
    <source>
        <strain evidence="2 3">ATCC 64428</strain>
    </source>
</reference>
<dbReference type="InterPro" id="IPR001279">
    <property type="entry name" value="Metallo-B-lactamas"/>
</dbReference>
<dbReference type="EMBL" id="KN881630">
    <property type="protein sequence ID" value="KIY52801.1"/>
    <property type="molecule type" value="Genomic_DNA"/>
</dbReference>
<dbReference type="Gene3D" id="3.60.15.10">
    <property type="entry name" value="Ribonuclease Z/Hydroxyacylglutathione hydrolase-like"/>
    <property type="match status" value="1"/>
</dbReference>
<name>A0A0D7ANB5_9AGAR</name>
<evidence type="ECO:0000313" key="3">
    <source>
        <dbReference type="Proteomes" id="UP000054144"/>
    </source>
</evidence>
<dbReference type="PANTHER" id="PTHR42663">
    <property type="entry name" value="HYDROLASE C777.06C-RELATED-RELATED"/>
    <property type="match status" value="1"/>
</dbReference>
<organism evidence="2 3">
    <name type="scientific">Fistulina hepatica ATCC 64428</name>
    <dbReference type="NCBI Taxonomy" id="1128425"/>
    <lineage>
        <taxon>Eukaryota</taxon>
        <taxon>Fungi</taxon>
        <taxon>Dikarya</taxon>
        <taxon>Basidiomycota</taxon>
        <taxon>Agaricomycotina</taxon>
        <taxon>Agaricomycetes</taxon>
        <taxon>Agaricomycetidae</taxon>
        <taxon>Agaricales</taxon>
        <taxon>Fistulinaceae</taxon>
        <taxon>Fistulina</taxon>
    </lineage>
</organism>
<dbReference type="CDD" id="cd16279">
    <property type="entry name" value="metallo-hydrolase-like_MBL-fold"/>
    <property type="match status" value="1"/>
</dbReference>
<proteinExistence type="predicted"/>